<dbReference type="Proteomes" id="UP000000492">
    <property type="component" value="Chromosome"/>
</dbReference>
<evidence type="ECO:0000313" key="2">
    <source>
        <dbReference type="EMBL" id="AEI09817.1"/>
    </source>
</evidence>
<gene>
    <name evidence="2" type="ordered locus">CRES_1463</name>
</gene>
<evidence type="ECO:0000256" key="1">
    <source>
        <dbReference type="SAM" id="MobiDB-lite"/>
    </source>
</evidence>
<dbReference type="EMBL" id="CP002857">
    <property type="protein sequence ID" value="AEI09817.1"/>
    <property type="molecule type" value="Genomic_DNA"/>
</dbReference>
<feature type="region of interest" description="Disordered" evidence="1">
    <location>
        <begin position="118"/>
        <end position="140"/>
    </location>
</feature>
<proteinExistence type="predicted"/>
<dbReference type="STRING" id="662755.CRES_1463"/>
<reference evidence="2 3" key="1">
    <citation type="journal article" date="2012" name="BMC Genomics">
        <title>Complete genome sequence, lifestyle, and multi-drug resistance of the human pathogen Corynebacterium resistens DSM 45100 isolated from blood samples of a leukemia patient.</title>
        <authorList>
            <person name="Schroder J."/>
            <person name="Maus I."/>
            <person name="Meyer K."/>
            <person name="Wordemann S."/>
            <person name="Blom J."/>
            <person name="Jaenicke S."/>
            <person name="Schneider J."/>
            <person name="Trost E."/>
            <person name="Tauch A."/>
        </authorList>
    </citation>
    <scope>NUCLEOTIDE SEQUENCE [LARGE SCALE GENOMIC DNA]</scope>
    <source>
        <strain evidence="3">DSM 45100 / JCM 12819 / CCUG 50093 / GTC 2026 / SICGH 158</strain>
    </source>
</reference>
<protein>
    <submittedName>
        <fullName evidence="2">Secreted protein</fullName>
    </submittedName>
</protein>
<dbReference type="RefSeq" id="WP_013888827.1">
    <property type="nucleotide sequence ID" value="NC_015673.1"/>
</dbReference>
<dbReference type="NCBIfam" id="TIGR03544">
    <property type="entry name" value="DivI1A_domain"/>
    <property type="match status" value="1"/>
</dbReference>
<dbReference type="InterPro" id="IPR019933">
    <property type="entry name" value="DivIVA_domain"/>
</dbReference>
<dbReference type="AlphaFoldDB" id="F8DZJ8"/>
<accession>F8DZJ8</accession>
<keyword evidence="3" id="KW-1185">Reference proteome</keyword>
<sequence>MFWLLSFAGGVLVAALMTFLLGNVFGRGEDLPDVKQGEAAQQHWRNLTEAPVTAASVPEVQFSLSLRGYRQDEVDAYLENVRARLEELERAAGIETMPHQASANAAAPVAKEVHRPHVENGDDRTVVDAASVDAPLKEEN</sequence>
<dbReference type="eggNOG" id="ENOG5031ID6">
    <property type="taxonomic scope" value="Bacteria"/>
</dbReference>
<dbReference type="HOGENOM" id="CLU_1831815_0_0_11"/>
<name>F8DZJ8_CORRG</name>
<dbReference type="OrthoDB" id="3404379at2"/>
<dbReference type="KEGG" id="crd:CRES_1463"/>
<dbReference type="Gene3D" id="6.10.250.660">
    <property type="match status" value="1"/>
</dbReference>
<organism evidence="2 3">
    <name type="scientific">Corynebacterium resistens (strain DSM 45100 / JCM 12819 / GTC 2026 / SICGH 158)</name>
    <dbReference type="NCBI Taxonomy" id="662755"/>
    <lineage>
        <taxon>Bacteria</taxon>
        <taxon>Bacillati</taxon>
        <taxon>Actinomycetota</taxon>
        <taxon>Actinomycetes</taxon>
        <taxon>Mycobacteriales</taxon>
        <taxon>Corynebacteriaceae</taxon>
        <taxon>Corynebacterium</taxon>
    </lineage>
</organism>
<evidence type="ECO:0000313" key="3">
    <source>
        <dbReference type="Proteomes" id="UP000000492"/>
    </source>
</evidence>